<keyword evidence="3" id="KW-1185">Reference proteome</keyword>
<evidence type="ECO:0000313" key="2">
    <source>
        <dbReference type="EMBL" id="QEO17487.1"/>
    </source>
</evidence>
<evidence type="ECO:0000313" key="3">
    <source>
        <dbReference type="Proteomes" id="UP000324536"/>
    </source>
</evidence>
<dbReference type="OrthoDB" id="9815444at2"/>
<dbReference type="Proteomes" id="UP000324536">
    <property type="component" value="Chromosome"/>
</dbReference>
<feature type="region of interest" description="Disordered" evidence="1">
    <location>
        <begin position="34"/>
        <end position="56"/>
    </location>
</feature>
<dbReference type="KEGG" id="acek:FLP30_06955"/>
<dbReference type="EMBL" id="CP043506">
    <property type="protein sequence ID" value="QEO17487.1"/>
    <property type="molecule type" value="Genomic_DNA"/>
</dbReference>
<dbReference type="InterPro" id="IPR006059">
    <property type="entry name" value="SBP"/>
</dbReference>
<dbReference type="AlphaFoldDB" id="A0A5C1YRE3"/>
<sequence>MAGAECHCLSDGPENRLDWYRRSPKFQTRKRFPLLPRPFPRKTPVAPQPGAGHMGSSLLSRRSALLAGLGVLLPAAVSNAQPRHRQRHVAPARLTVLSFAGRITQTQKAVLFGPYAHMAHHPIALHPWNGSLDSLRQQEAHHPGRIAACMMETSSLHMACGIDLLAREGADTPANACGKPSASIDYAMAWDHARLDSPPNWADFWDVARHPGRRGLRNDPRTTLEVALLADGVPPDMLYRVLSSPEGVNRAFQKLDQIRPYIAWWSTPEDAGRILKSGGALMGLVPTGEILGDDPTNRQRFGLYWPQRLQVHYSWGLPLSSATNATCLSLVTWLEEPAQQQAFANAWPSLPSMQDIALTETKTGPIPPPTQLNDSFWNTALPTLAPRFQRWARLP</sequence>
<reference evidence="2 3" key="1">
    <citation type="submission" date="2019-09" db="EMBL/GenBank/DDBJ databases">
        <title>Genome sequencing of strain KACC 21233.</title>
        <authorList>
            <person name="Heo J."/>
            <person name="Kim S.-J."/>
            <person name="Kim J.-S."/>
            <person name="Hong S.-B."/>
            <person name="Kwon S.-W."/>
        </authorList>
    </citation>
    <scope>NUCLEOTIDE SEQUENCE [LARGE SCALE GENOMIC DNA]</scope>
    <source>
        <strain evidence="2 3">KACC 21233</strain>
    </source>
</reference>
<organism evidence="2 3">
    <name type="scientific">Acetobacter vaccinii</name>
    <dbReference type="NCBI Taxonomy" id="2592655"/>
    <lineage>
        <taxon>Bacteria</taxon>
        <taxon>Pseudomonadati</taxon>
        <taxon>Pseudomonadota</taxon>
        <taxon>Alphaproteobacteria</taxon>
        <taxon>Acetobacterales</taxon>
        <taxon>Acetobacteraceae</taxon>
        <taxon>Acetobacter</taxon>
    </lineage>
</organism>
<name>A0A5C1YRE3_9PROT</name>
<dbReference type="RefSeq" id="WP_149279165.1">
    <property type="nucleotide sequence ID" value="NZ_CP043506.1"/>
</dbReference>
<dbReference type="Pfam" id="PF13416">
    <property type="entry name" value="SBP_bac_8"/>
    <property type="match status" value="1"/>
</dbReference>
<proteinExistence type="predicted"/>
<evidence type="ECO:0000256" key="1">
    <source>
        <dbReference type="SAM" id="MobiDB-lite"/>
    </source>
</evidence>
<dbReference type="SUPFAM" id="SSF53850">
    <property type="entry name" value="Periplasmic binding protein-like II"/>
    <property type="match status" value="1"/>
</dbReference>
<dbReference type="Gene3D" id="3.40.190.10">
    <property type="entry name" value="Periplasmic binding protein-like II"/>
    <property type="match status" value="2"/>
</dbReference>
<gene>
    <name evidence="2" type="ORF">FLP30_06955</name>
</gene>
<protein>
    <submittedName>
        <fullName evidence="2">Extracellular solute-binding protein</fullName>
    </submittedName>
</protein>
<accession>A0A5C1YRE3</accession>